<evidence type="ECO:0000313" key="1">
    <source>
        <dbReference type="EMBL" id="CAK9321453.1"/>
    </source>
</evidence>
<gene>
    <name evidence="1" type="ORF">CITCOLO1_LOCUS13524</name>
</gene>
<dbReference type="Proteomes" id="UP001642487">
    <property type="component" value="Chromosome 5"/>
</dbReference>
<sequence length="205" mass="23408">MTRTRTFKILNLDSKFLTNSLLQFESTSKDNKSNHSPLKEREKFKGQNKRKLTLKRNCRAVGRAVGAPGSEKRRHLGSGGDEREIGRLGMRLSAQDAWVGRPFFISIFYVMYFKTLIKNVFWDDSLSLRRSGIRSLTLPPSSTPLSTTRLSLFLFSVCSVRQSLFRGPQKGCFFGNKQGLAWWDRLSITLLCNQYGLLVEEENSS</sequence>
<reference evidence="1 2" key="1">
    <citation type="submission" date="2024-03" db="EMBL/GenBank/DDBJ databases">
        <authorList>
            <person name="Gkanogiannis A."/>
            <person name="Becerra Lopez-Lavalle L."/>
        </authorList>
    </citation>
    <scope>NUCLEOTIDE SEQUENCE [LARGE SCALE GENOMIC DNA]</scope>
</reference>
<name>A0ABP0YLQ7_9ROSI</name>
<dbReference type="EMBL" id="OZ021739">
    <property type="protein sequence ID" value="CAK9321453.1"/>
    <property type="molecule type" value="Genomic_DNA"/>
</dbReference>
<protein>
    <submittedName>
        <fullName evidence="1">Uncharacterized protein</fullName>
    </submittedName>
</protein>
<evidence type="ECO:0000313" key="2">
    <source>
        <dbReference type="Proteomes" id="UP001642487"/>
    </source>
</evidence>
<organism evidence="1 2">
    <name type="scientific">Citrullus colocynthis</name>
    <name type="common">colocynth</name>
    <dbReference type="NCBI Taxonomy" id="252529"/>
    <lineage>
        <taxon>Eukaryota</taxon>
        <taxon>Viridiplantae</taxon>
        <taxon>Streptophyta</taxon>
        <taxon>Embryophyta</taxon>
        <taxon>Tracheophyta</taxon>
        <taxon>Spermatophyta</taxon>
        <taxon>Magnoliopsida</taxon>
        <taxon>eudicotyledons</taxon>
        <taxon>Gunneridae</taxon>
        <taxon>Pentapetalae</taxon>
        <taxon>rosids</taxon>
        <taxon>fabids</taxon>
        <taxon>Cucurbitales</taxon>
        <taxon>Cucurbitaceae</taxon>
        <taxon>Benincaseae</taxon>
        <taxon>Citrullus</taxon>
    </lineage>
</organism>
<accession>A0ABP0YLQ7</accession>
<keyword evidence="2" id="KW-1185">Reference proteome</keyword>
<proteinExistence type="predicted"/>